<dbReference type="RefSeq" id="WP_034714143.1">
    <property type="nucleotide sequence ID" value="NZ_AWQS01000023.1"/>
</dbReference>
<evidence type="ECO:0000313" key="1">
    <source>
        <dbReference type="EMBL" id="EWT07039.1"/>
    </source>
</evidence>
<reference evidence="2" key="1">
    <citation type="submission" date="2013-08" db="EMBL/GenBank/DDBJ databases">
        <title>Intrasporangium oryzae NRRL B-24470.</title>
        <authorList>
            <person name="Liu H."/>
            <person name="Wang G."/>
        </authorList>
    </citation>
    <scope>NUCLEOTIDE SEQUENCE [LARGE SCALE GENOMIC DNA]</scope>
    <source>
        <strain evidence="2">Q5-1</strain>
    </source>
</reference>
<dbReference type="Proteomes" id="UP000019494">
    <property type="component" value="Unassembled WGS sequence"/>
</dbReference>
<organism evidence="1 2">
    <name type="scientific">Intrasporangium chromatireducens Q5-1</name>
    <dbReference type="NCBI Taxonomy" id="584657"/>
    <lineage>
        <taxon>Bacteria</taxon>
        <taxon>Bacillati</taxon>
        <taxon>Actinomycetota</taxon>
        <taxon>Actinomycetes</taxon>
        <taxon>Micrococcales</taxon>
        <taxon>Intrasporangiaceae</taxon>
        <taxon>Intrasporangium</taxon>
    </lineage>
</organism>
<gene>
    <name evidence="1" type="ORF">N864_12915</name>
</gene>
<protein>
    <submittedName>
        <fullName evidence="1">Alkylmercury lyase</fullName>
    </submittedName>
</protein>
<evidence type="ECO:0000313" key="2">
    <source>
        <dbReference type="Proteomes" id="UP000019494"/>
    </source>
</evidence>
<keyword evidence="1" id="KW-0456">Lyase</keyword>
<dbReference type="EMBL" id="AWQS01000023">
    <property type="protein sequence ID" value="EWT07039.1"/>
    <property type="molecule type" value="Genomic_DNA"/>
</dbReference>
<keyword evidence="2" id="KW-1185">Reference proteome</keyword>
<dbReference type="AlphaFoldDB" id="W9GT53"/>
<proteinExistence type="predicted"/>
<sequence length="100" mass="11046">MRIQLLYFEGCPNWQLADARLREALDTVASAAKVERVLISTPEEAQAWAFRGSPSVLIDGRDPFADERDPIGLSCRLYRTAVAVEGSPTVEQLVKVLSRG</sequence>
<accession>W9GT53</accession>
<dbReference type="OrthoDB" id="7185309at2"/>
<comment type="caution">
    <text evidence="1">The sequence shown here is derived from an EMBL/GenBank/DDBJ whole genome shotgun (WGS) entry which is preliminary data.</text>
</comment>
<dbReference type="GO" id="GO:0016829">
    <property type="term" value="F:lyase activity"/>
    <property type="evidence" value="ECO:0007669"/>
    <property type="project" value="UniProtKB-KW"/>
</dbReference>
<name>W9GT53_9MICO</name>